<accession>A0A0C3PL61</accession>
<dbReference type="AlphaFoldDB" id="A0A0C3PL61"/>
<gene>
    <name evidence="2" type="ORF">M404DRAFT_17852</name>
</gene>
<dbReference type="Pfam" id="PF03732">
    <property type="entry name" value="Retrotrans_gag"/>
    <property type="match status" value="1"/>
</dbReference>
<dbReference type="InParanoid" id="A0A0C3PL61"/>
<dbReference type="Proteomes" id="UP000054217">
    <property type="component" value="Unassembled WGS sequence"/>
</dbReference>
<dbReference type="InterPro" id="IPR005162">
    <property type="entry name" value="Retrotrans_gag_dom"/>
</dbReference>
<evidence type="ECO:0000259" key="1">
    <source>
        <dbReference type="Pfam" id="PF03732"/>
    </source>
</evidence>
<feature type="domain" description="Retrotransposon gag" evidence="1">
    <location>
        <begin position="18"/>
        <end position="75"/>
    </location>
</feature>
<keyword evidence="3" id="KW-1185">Reference proteome</keyword>
<proteinExistence type="predicted"/>
<dbReference type="HOGENOM" id="CLU_2414164_0_0_1"/>
<reference evidence="2 3" key="1">
    <citation type="submission" date="2014-04" db="EMBL/GenBank/DDBJ databases">
        <authorList>
            <consortium name="DOE Joint Genome Institute"/>
            <person name="Kuo A."/>
            <person name="Kohler A."/>
            <person name="Costa M.D."/>
            <person name="Nagy L.G."/>
            <person name="Floudas D."/>
            <person name="Copeland A."/>
            <person name="Barry K.W."/>
            <person name="Cichocki N."/>
            <person name="Veneault-Fourrey C."/>
            <person name="LaButti K."/>
            <person name="Lindquist E.A."/>
            <person name="Lipzen A."/>
            <person name="Lundell T."/>
            <person name="Morin E."/>
            <person name="Murat C."/>
            <person name="Sun H."/>
            <person name="Tunlid A."/>
            <person name="Henrissat B."/>
            <person name="Grigoriev I.V."/>
            <person name="Hibbett D.S."/>
            <person name="Martin F."/>
            <person name="Nordberg H.P."/>
            <person name="Cantor M.N."/>
            <person name="Hua S.X."/>
        </authorList>
    </citation>
    <scope>NUCLEOTIDE SEQUENCE [LARGE SCALE GENOMIC DNA]</scope>
    <source>
        <strain evidence="2 3">Marx 270</strain>
    </source>
</reference>
<organism evidence="2 3">
    <name type="scientific">Pisolithus tinctorius Marx 270</name>
    <dbReference type="NCBI Taxonomy" id="870435"/>
    <lineage>
        <taxon>Eukaryota</taxon>
        <taxon>Fungi</taxon>
        <taxon>Dikarya</taxon>
        <taxon>Basidiomycota</taxon>
        <taxon>Agaricomycotina</taxon>
        <taxon>Agaricomycetes</taxon>
        <taxon>Agaricomycetidae</taxon>
        <taxon>Boletales</taxon>
        <taxon>Sclerodermatineae</taxon>
        <taxon>Pisolithaceae</taxon>
        <taxon>Pisolithus</taxon>
    </lineage>
</organism>
<reference evidence="3" key="2">
    <citation type="submission" date="2015-01" db="EMBL/GenBank/DDBJ databases">
        <title>Evolutionary Origins and Diversification of the Mycorrhizal Mutualists.</title>
        <authorList>
            <consortium name="DOE Joint Genome Institute"/>
            <consortium name="Mycorrhizal Genomics Consortium"/>
            <person name="Kohler A."/>
            <person name="Kuo A."/>
            <person name="Nagy L.G."/>
            <person name="Floudas D."/>
            <person name="Copeland A."/>
            <person name="Barry K.W."/>
            <person name="Cichocki N."/>
            <person name="Veneault-Fourrey C."/>
            <person name="LaButti K."/>
            <person name="Lindquist E.A."/>
            <person name="Lipzen A."/>
            <person name="Lundell T."/>
            <person name="Morin E."/>
            <person name="Murat C."/>
            <person name="Riley R."/>
            <person name="Ohm R."/>
            <person name="Sun H."/>
            <person name="Tunlid A."/>
            <person name="Henrissat B."/>
            <person name="Grigoriev I.V."/>
            <person name="Hibbett D.S."/>
            <person name="Martin F."/>
        </authorList>
    </citation>
    <scope>NUCLEOTIDE SEQUENCE [LARGE SCALE GENOMIC DNA]</scope>
    <source>
        <strain evidence="3">Marx 270</strain>
    </source>
</reference>
<dbReference type="EMBL" id="KN831944">
    <property type="protein sequence ID" value="KIO15005.1"/>
    <property type="molecule type" value="Genomic_DNA"/>
</dbReference>
<evidence type="ECO:0000313" key="2">
    <source>
        <dbReference type="EMBL" id="KIO15005.1"/>
    </source>
</evidence>
<dbReference type="OrthoDB" id="2692126at2759"/>
<name>A0A0C3PL61_PISTI</name>
<sequence length="92" mass="10130">MAPGDSPILIDIEKTSLEKNPPSFGSFADFMKDFKNSFTSSDTAGTAITKLHTMKQKDSVEQYITNFRTAATDSTIMEDVALHDGNHSYKGH</sequence>
<protein>
    <recommendedName>
        <fullName evidence="1">Retrotransposon gag domain-containing protein</fullName>
    </recommendedName>
</protein>
<evidence type="ECO:0000313" key="3">
    <source>
        <dbReference type="Proteomes" id="UP000054217"/>
    </source>
</evidence>